<accession>R0G8B9</accession>
<keyword evidence="3" id="KW-1185">Reference proteome</keyword>
<feature type="compositionally biased region" description="Basic and acidic residues" evidence="1">
    <location>
        <begin position="44"/>
        <end position="57"/>
    </location>
</feature>
<name>R0G8B9_9BRAS</name>
<organism evidence="2 3">
    <name type="scientific">Capsella rubella</name>
    <dbReference type="NCBI Taxonomy" id="81985"/>
    <lineage>
        <taxon>Eukaryota</taxon>
        <taxon>Viridiplantae</taxon>
        <taxon>Streptophyta</taxon>
        <taxon>Embryophyta</taxon>
        <taxon>Tracheophyta</taxon>
        <taxon>Spermatophyta</taxon>
        <taxon>Magnoliopsida</taxon>
        <taxon>eudicotyledons</taxon>
        <taxon>Gunneridae</taxon>
        <taxon>Pentapetalae</taxon>
        <taxon>rosids</taxon>
        <taxon>malvids</taxon>
        <taxon>Brassicales</taxon>
        <taxon>Brassicaceae</taxon>
        <taxon>Camelineae</taxon>
        <taxon>Capsella</taxon>
    </lineage>
</organism>
<sequence length="110" mass="12152">MTSLQRSAVSFRRQGSSGRIWSDQFILDKKNGAILQSQEQTCEQSRRNNNDLEDKIPSQKSSSSSSSSSPTSPYFFELRQRPDISSSTANNTGCGLSSFFRQCIGSSGRT</sequence>
<dbReference type="AlphaFoldDB" id="R0G8B9"/>
<dbReference type="InterPro" id="IPR031421">
    <property type="entry name" value="DUF4666"/>
</dbReference>
<feature type="region of interest" description="Disordered" evidence="1">
    <location>
        <begin position="37"/>
        <end position="80"/>
    </location>
</feature>
<evidence type="ECO:0000313" key="2">
    <source>
        <dbReference type="EMBL" id="EOA31882.1"/>
    </source>
</evidence>
<evidence type="ECO:0000256" key="1">
    <source>
        <dbReference type="SAM" id="MobiDB-lite"/>
    </source>
</evidence>
<feature type="compositionally biased region" description="Low complexity" evidence="1">
    <location>
        <begin position="58"/>
        <end position="73"/>
    </location>
</feature>
<dbReference type="Proteomes" id="UP000029121">
    <property type="component" value="Unassembled WGS sequence"/>
</dbReference>
<reference evidence="3" key="1">
    <citation type="journal article" date="2013" name="Nat. Genet.">
        <title>The Capsella rubella genome and the genomic consequences of rapid mating system evolution.</title>
        <authorList>
            <person name="Slotte T."/>
            <person name="Hazzouri K.M."/>
            <person name="Agren J.A."/>
            <person name="Koenig D."/>
            <person name="Maumus F."/>
            <person name="Guo Y.L."/>
            <person name="Steige K."/>
            <person name="Platts A.E."/>
            <person name="Escobar J.S."/>
            <person name="Newman L.K."/>
            <person name="Wang W."/>
            <person name="Mandakova T."/>
            <person name="Vello E."/>
            <person name="Smith L.M."/>
            <person name="Henz S.R."/>
            <person name="Steffen J."/>
            <person name="Takuno S."/>
            <person name="Brandvain Y."/>
            <person name="Coop G."/>
            <person name="Andolfatto P."/>
            <person name="Hu T.T."/>
            <person name="Blanchette M."/>
            <person name="Clark R.M."/>
            <person name="Quesneville H."/>
            <person name="Nordborg M."/>
            <person name="Gaut B.S."/>
            <person name="Lysak M.A."/>
            <person name="Jenkins J."/>
            <person name="Grimwood J."/>
            <person name="Chapman J."/>
            <person name="Prochnik S."/>
            <person name="Shu S."/>
            <person name="Rokhsar D."/>
            <person name="Schmutz J."/>
            <person name="Weigel D."/>
            <person name="Wright S.I."/>
        </authorList>
    </citation>
    <scope>NUCLEOTIDE SEQUENCE [LARGE SCALE GENOMIC DNA]</scope>
    <source>
        <strain evidence="3">cv. Monte Gargano</strain>
    </source>
</reference>
<proteinExistence type="predicted"/>
<protein>
    <submittedName>
        <fullName evidence="2">Uncharacterized protein</fullName>
    </submittedName>
</protein>
<dbReference type="PANTHER" id="PTHR33730:SF32">
    <property type="entry name" value="MAPK KINASE SUBSTRATE PROTEIN"/>
    <property type="match status" value="1"/>
</dbReference>
<dbReference type="PANTHER" id="PTHR33730">
    <property type="entry name" value="OS05G0542732 PROTEIN-RELATED"/>
    <property type="match status" value="1"/>
</dbReference>
<gene>
    <name evidence="2" type="ORF">CARUB_v10015109mg</name>
</gene>
<dbReference type="Pfam" id="PF15697">
    <property type="entry name" value="DUF4666"/>
    <property type="match status" value="1"/>
</dbReference>
<evidence type="ECO:0000313" key="3">
    <source>
        <dbReference type="Proteomes" id="UP000029121"/>
    </source>
</evidence>
<dbReference type="EMBL" id="KB870807">
    <property type="protein sequence ID" value="EOA31882.1"/>
    <property type="molecule type" value="Genomic_DNA"/>
</dbReference>